<comment type="caution">
    <text evidence="1">The sequence shown here is derived from an EMBL/GenBank/DDBJ whole genome shotgun (WGS) entry which is preliminary data.</text>
</comment>
<protein>
    <submittedName>
        <fullName evidence="1">Phage portal protein</fullName>
    </submittedName>
</protein>
<dbReference type="EMBL" id="VNJK01000001">
    <property type="protein sequence ID" value="TVX92223.1"/>
    <property type="molecule type" value="Genomic_DNA"/>
</dbReference>
<dbReference type="OrthoDB" id="1697482at2"/>
<accession>A0A559IX87</accession>
<evidence type="ECO:0000313" key="1">
    <source>
        <dbReference type="EMBL" id="TVX92223.1"/>
    </source>
</evidence>
<evidence type="ECO:0000313" key="2">
    <source>
        <dbReference type="Proteomes" id="UP000318102"/>
    </source>
</evidence>
<dbReference type="InterPro" id="IPR038628">
    <property type="entry name" value="XkdM-like_sf"/>
</dbReference>
<proteinExistence type="predicted"/>
<dbReference type="InterPro" id="IPR018989">
    <property type="entry name" value="DUF2001"/>
</dbReference>
<keyword evidence="2" id="KW-1185">Reference proteome</keyword>
<dbReference type="SUPFAM" id="SSF69279">
    <property type="entry name" value="Phage tail proteins"/>
    <property type="match status" value="1"/>
</dbReference>
<sequence length="140" mass="15929">MPNVDVNKIINGLYGYVYDENGRELDTTQEFEFKDEFEKVEFKLPGEFHSKHKVMGGKLTGKVKFLKVDSRLQKKIADNPAAKFNYIGKLADPNSDGQEAILMRGVSFDSNPIMAYKLGESVEIDINFTADSYEYQDTIE</sequence>
<dbReference type="Gene3D" id="2.30.110.40">
    <property type="entry name" value="Phage tail tube protein"/>
    <property type="match status" value="1"/>
</dbReference>
<reference evidence="1 2" key="1">
    <citation type="submission" date="2019-07" db="EMBL/GenBank/DDBJ databases">
        <authorList>
            <person name="Kim J."/>
        </authorList>
    </citation>
    <scope>NUCLEOTIDE SEQUENCE [LARGE SCALE GENOMIC DNA]</scope>
    <source>
        <strain evidence="1 2">N4</strain>
    </source>
</reference>
<gene>
    <name evidence="1" type="ORF">FPZ44_03610</name>
</gene>
<dbReference type="Proteomes" id="UP000318102">
    <property type="component" value="Unassembled WGS sequence"/>
</dbReference>
<name>A0A559IX87_9BACL</name>
<organism evidence="1 2">
    <name type="scientific">Paenibacillus agilis</name>
    <dbReference type="NCBI Taxonomy" id="3020863"/>
    <lineage>
        <taxon>Bacteria</taxon>
        <taxon>Bacillati</taxon>
        <taxon>Bacillota</taxon>
        <taxon>Bacilli</taxon>
        <taxon>Bacillales</taxon>
        <taxon>Paenibacillaceae</taxon>
        <taxon>Paenibacillus</taxon>
    </lineage>
</organism>
<dbReference type="RefSeq" id="WP_144987474.1">
    <property type="nucleotide sequence ID" value="NZ_VNJK01000001.1"/>
</dbReference>
<dbReference type="AlphaFoldDB" id="A0A559IX87"/>
<dbReference type="Pfam" id="PF09393">
    <property type="entry name" value="DUF2001"/>
    <property type="match status" value="1"/>
</dbReference>